<keyword evidence="2" id="KW-1185">Reference proteome</keyword>
<protein>
    <submittedName>
        <fullName evidence="1">Uncharacterized protein</fullName>
    </submittedName>
</protein>
<accession>A0AC61RQ15</accession>
<sequence>MEECLEDARYGISKVKFMDNNWISGKVGNLRFQAKVYAEASKFGINSGNVSKLTVWQEHGPTAINYDRGWDVKPKNVEEEKIIDTILGFCSHVYDGIKDFM</sequence>
<proteinExistence type="predicted"/>
<name>A0AC61RQ15_9FIRM</name>
<evidence type="ECO:0000313" key="1">
    <source>
        <dbReference type="EMBL" id="TGY90851.1"/>
    </source>
</evidence>
<organism evidence="1 2">
    <name type="scientific">Petralouisia muris</name>
    <dbReference type="NCBI Taxonomy" id="3032872"/>
    <lineage>
        <taxon>Bacteria</taxon>
        <taxon>Bacillati</taxon>
        <taxon>Bacillota</taxon>
        <taxon>Clostridia</taxon>
        <taxon>Lachnospirales</taxon>
        <taxon>Lachnospiraceae</taxon>
        <taxon>Petralouisia</taxon>
    </lineage>
</organism>
<dbReference type="Proteomes" id="UP000304953">
    <property type="component" value="Unassembled WGS sequence"/>
</dbReference>
<comment type="caution">
    <text evidence="1">The sequence shown here is derived from an EMBL/GenBank/DDBJ whole genome shotgun (WGS) entry which is preliminary data.</text>
</comment>
<reference evidence="1" key="1">
    <citation type="submission" date="2019-04" db="EMBL/GenBank/DDBJ databases">
        <title>Microbes associate with the intestines of laboratory mice.</title>
        <authorList>
            <person name="Navarre W."/>
            <person name="Wong E."/>
            <person name="Huang K."/>
            <person name="Tropini C."/>
            <person name="Ng K."/>
            <person name="Yu B."/>
        </authorList>
    </citation>
    <scope>NUCLEOTIDE SEQUENCE</scope>
    <source>
        <strain evidence="1">NM01_1-7b</strain>
    </source>
</reference>
<dbReference type="EMBL" id="SRYA01000081">
    <property type="protein sequence ID" value="TGY90851.1"/>
    <property type="molecule type" value="Genomic_DNA"/>
</dbReference>
<evidence type="ECO:0000313" key="2">
    <source>
        <dbReference type="Proteomes" id="UP000304953"/>
    </source>
</evidence>
<gene>
    <name evidence="1" type="ORF">E5329_24015</name>
</gene>